<dbReference type="Proteomes" id="UP000186817">
    <property type="component" value="Unassembled WGS sequence"/>
</dbReference>
<keyword evidence="8" id="KW-0808">Transferase</keyword>
<keyword evidence="6" id="KW-0325">Glycoprotein</keyword>
<feature type="chain" id="PRO_5011982809" evidence="7">
    <location>
        <begin position="25"/>
        <end position="521"/>
    </location>
</feature>
<evidence type="ECO:0000256" key="3">
    <source>
        <dbReference type="ARBA" id="ARBA00022968"/>
    </source>
</evidence>
<evidence type="ECO:0000313" key="8">
    <source>
        <dbReference type="EMBL" id="OLP76934.1"/>
    </source>
</evidence>
<feature type="signal peptide" evidence="7">
    <location>
        <begin position="1"/>
        <end position="24"/>
    </location>
</feature>
<protein>
    <submittedName>
        <fullName evidence="8">Glycosyltransferase-like protein LARGE2-A</fullName>
    </submittedName>
</protein>
<dbReference type="GO" id="GO:0042285">
    <property type="term" value="F:xylosyltransferase activity"/>
    <property type="evidence" value="ECO:0007669"/>
    <property type="project" value="TreeGrafter"/>
</dbReference>
<accession>A0A1Q9C1Y6</accession>
<dbReference type="GO" id="GO:0015020">
    <property type="term" value="F:glucuronosyltransferase activity"/>
    <property type="evidence" value="ECO:0007669"/>
    <property type="project" value="TreeGrafter"/>
</dbReference>
<evidence type="ECO:0000256" key="7">
    <source>
        <dbReference type="SAM" id="SignalP"/>
    </source>
</evidence>
<dbReference type="PANTHER" id="PTHR12270">
    <property type="entry name" value="GLYCOSYLTRANSFERASE-RELATED"/>
    <property type="match status" value="1"/>
</dbReference>
<comment type="caution">
    <text evidence="8">The sequence shown here is derived from an EMBL/GenBank/DDBJ whole genome shotgun (WGS) entry which is preliminary data.</text>
</comment>
<sequence length="521" mass="56434">MFVQLCRLAGPRLALALFASGGSGKYPANGLRASSLQLVPSRRALVADVDLLPSLGLREALCGLPLAAPGVCGQSPPICFVVPAFEACGEAAADLNSLLDLDVATARDQLRSLHDTGQAGLFHGQSFPAGHAATDLALWLAQEKAHTSYAIQWEEGFEPYSLVDVQRLPSFDLRFDQFFRHDKHSLYAEMAASGWHFRVLRDGFLVDQPHDKTGPPLSEEDHAVRVHANGLMRRKFRELRCRQLQSVYGTLEDWSASAVCPCPAHSAGDAAQPPFICQEVSVDNEDWREPGEPPEIEPAWVLPSEDLDAFAARGGGKLLLPWPCGAALRGQVDPGRLLGGRVLLGPGDPLLLRISLERRPSSATLAYAVCLEGKTALDTPIRLPGFLVKVRGVSMSACFRLKRAGMGTYCVSSQEEEADLRKQRLQSRFWQLLPGPSENASGSWHQLTQQATLQGPSLHSKAWLDGRLVWEGRVTQGRQGCEAEDGVAEVQLVVSASEPKEEAAVALGPLRLFATSFGSDG</sequence>
<dbReference type="AlphaFoldDB" id="A0A1Q9C1Y6"/>
<evidence type="ECO:0000256" key="6">
    <source>
        <dbReference type="ARBA" id="ARBA00023180"/>
    </source>
</evidence>
<reference evidence="8 9" key="1">
    <citation type="submission" date="2016-02" db="EMBL/GenBank/DDBJ databases">
        <title>Genome analysis of coral dinoflagellate symbionts highlights evolutionary adaptations to a symbiotic lifestyle.</title>
        <authorList>
            <person name="Aranda M."/>
            <person name="Li Y."/>
            <person name="Liew Y.J."/>
            <person name="Baumgarten S."/>
            <person name="Simakov O."/>
            <person name="Wilson M."/>
            <person name="Piel J."/>
            <person name="Ashoor H."/>
            <person name="Bougouffa S."/>
            <person name="Bajic V.B."/>
            <person name="Ryu T."/>
            <person name="Ravasi T."/>
            <person name="Bayer T."/>
            <person name="Micklem G."/>
            <person name="Kim H."/>
            <person name="Bhak J."/>
            <person name="Lajeunesse T.C."/>
            <person name="Voolstra C.R."/>
        </authorList>
    </citation>
    <scope>NUCLEOTIDE SEQUENCE [LARGE SCALE GENOMIC DNA]</scope>
    <source>
        <strain evidence="8 9">CCMP2467</strain>
    </source>
</reference>
<gene>
    <name evidence="8" type="primary">gyltl1b-a</name>
    <name evidence="8" type="ORF">AK812_SmicGene43069</name>
</gene>
<evidence type="ECO:0000256" key="2">
    <source>
        <dbReference type="ARBA" id="ARBA00022692"/>
    </source>
</evidence>
<proteinExistence type="predicted"/>
<evidence type="ECO:0000256" key="5">
    <source>
        <dbReference type="ARBA" id="ARBA00023136"/>
    </source>
</evidence>
<dbReference type="PANTHER" id="PTHR12270:SF52">
    <property type="entry name" value="GLYCOSYLTRANSFERASE-LIKE PROTEIN GNT13-RELATED"/>
    <property type="match status" value="1"/>
</dbReference>
<dbReference type="Pfam" id="PF13896">
    <property type="entry name" value="Glyco_transf_49"/>
    <property type="match status" value="1"/>
</dbReference>
<organism evidence="8 9">
    <name type="scientific">Symbiodinium microadriaticum</name>
    <name type="common">Dinoflagellate</name>
    <name type="synonym">Zooxanthella microadriatica</name>
    <dbReference type="NCBI Taxonomy" id="2951"/>
    <lineage>
        <taxon>Eukaryota</taxon>
        <taxon>Sar</taxon>
        <taxon>Alveolata</taxon>
        <taxon>Dinophyceae</taxon>
        <taxon>Suessiales</taxon>
        <taxon>Symbiodiniaceae</taxon>
        <taxon>Symbiodinium</taxon>
    </lineage>
</organism>
<dbReference type="OrthoDB" id="9974378at2759"/>
<keyword evidence="9" id="KW-1185">Reference proteome</keyword>
<dbReference type="InterPro" id="IPR051292">
    <property type="entry name" value="Xyl/GlcA_transferase"/>
</dbReference>
<dbReference type="GO" id="GO:0016020">
    <property type="term" value="C:membrane"/>
    <property type="evidence" value="ECO:0007669"/>
    <property type="project" value="UniProtKB-SubCell"/>
</dbReference>
<keyword evidence="3" id="KW-0735">Signal-anchor</keyword>
<evidence type="ECO:0000313" key="9">
    <source>
        <dbReference type="Proteomes" id="UP000186817"/>
    </source>
</evidence>
<keyword evidence="5" id="KW-0472">Membrane</keyword>
<evidence type="ECO:0000256" key="1">
    <source>
        <dbReference type="ARBA" id="ARBA00004606"/>
    </source>
</evidence>
<name>A0A1Q9C1Y6_SYMMI</name>
<keyword evidence="4" id="KW-1133">Transmembrane helix</keyword>
<comment type="subcellular location">
    <subcellularLocation>
        <location evidence="1">Membrane</location>
        <topology evidence="1">Single-pass type II membrane protein</topology>
    </subcellularLocation>
</comment>
<keyword evidence="7" id="KW-0732">Signal</keyword>
<evidence type="ECO:0000256" key="4">
    <source>
        <dbReference type="ARBA" id="ARBA00022989"/>
    </source>
</evidence>
<keyword evidence="2" id="KW-0812">Transmembrane</keyword>
<dbReference type="EMBL" id="LSRX01001883">
    <property type="protein sequence ID" value="OLP76934.1"/>
    <property type="molecule type" value="Genomic_DNA"/>
</dbReference>
<dbReference type="GO" id="GO:0035269">
    <property type="term" value="P:protein O-linked glycosylation via mannose"/>
    <property type="evidence" value="ECO:0007669"/>
    <property type="project" value="TreeGrafter"/>
</dbReference>